<keyword evidence="2" id="KW-0732">Signal</keyword>
<evidence type="ECO:0000256" key="2">
    <source>
        <dbReference type="SAM" id="SignalP"/>
    </source>
</evidence>
<reference evidence="3" key="1">
    <citation type="submission" date="2021-09" db="EMBL/GenBank/DDBJ databases">
        <authorList>
            <consortium name="Pathogen Informatics"/>
        </authorList>
    </citation>
    <scope>NUCLEOTIDE SEQUENCE</scope>
</reference>
<keyword evidence="4" id="KW-1185">Reference proteome</keyword>
<dbReference type="EMBL" id="CAKAEH010002092">
    <property type="protein sequence ID" value="CAG9541091.1"/>
    <property type="molecule type" value="Genomic_DNA"/>
</dbReference>
<dbReference type="AlphaFoldDB" id="A0A8J2MDR0"/>
<dbReference type="Proteomes" id="UP000746747">
    <property type="component" value="Unassembled WGS sequence"/>
</dbReference>
<organism evidence="3 4">
    <name type="scientific">Cercopithifilaria johnstoni</name>
    <dbReference type="NCBI Taxonomy" id="2874296"/>
    <lineage>
        <taxon>Eukaryota</taxon>
        <taxon>Metazoa</taxon>
        <taxon>Ecdysozoa</taxon>
        <taxon>Nematoda</taxon>
        <taxon>Chromadorea</taxon>
        <taxon>Rhabditida</taxon>
        <taxon>Spirurina</taxon>
        <taxon>Spiruromorpha</taxon>
        <taxon>Filarioidea</taxon>
        <taxon>Onchocercidae</taxon>
        <taxon>Cercopithifilaria</taxon>
    </lineage>
</organism>
<feature type="compositionally biased region" description="Basic and acidic residues" evidence="1">
    <location>
        <begin position="48"/>
        <end position="67"/>
    </location>
</feature>
<gene>
    <name evidence="3" type="ORF">CJOHNSTONI_LOCUS10547</name>
</gene>
<comment type="caution">
    <text evidence="3">The sequence shown here is derived from an EMBL/GenBank/DDBJ whole genome shotgun (WGS) entry which is preliminary data.</text>
</comment>
<evidence type="ECO:0000313" key="3">
    <source>
        <dbReference type="EMBL" id="CAG9541091.1"/>
    </source>
</evidence>
<evidence type="ECO:0000256" key="1">
    <source>
        <dbReference type="SAM" id="MobiDB-lite"/>
    </source>
</evidence>
<proteinExistence type="predicted"/>
<sequence>MVVLVGPCFFAFPFGWAGLSIGDQHLSPRRPTARPPTSFQTFHFAECHEPPQNESHGKTEEGRRDSDSTVYAATVIRNPNTIKRSLNKCSTKSASFLLYFPSVFHSCP</sequence>
<feature type="region of interest" description="Disordered" evidence="1">
    <location>
        <begin position="48"/>
        <end position="69"/>
    </location>
</feature>
<evidence type="ECO:0008006" key="5">
    <source>
        <dbReference type="Google" id="ProtNLM"/>
    </source>
</evidence>
<protein>
    <recommendedName>
        <fullName evidence="5">Secreted protein</fullName>
    </recommendedName>
</protein>
<feature type="chain" id="PRO_5035251812" description="Secreted protein" evidence="2">
    <location>
        <begin position="18"/>
        <end position="108"/>
    </location>
</feature>
<feature type="signal peptide" evidence="2">
    <location>
        <begin position="1"/>
        <end position="17"/>
    </location>
</feature>
<accession>A0A8J2MDR0</accession>
<name>A0A8J2MDR0_9BILA</name>
<evidence type="ECO:0000313" key="4">
    <source>
        <dbReference type="Proteomes" id="UP000746747"/>
    </source>
</evidence>